<dbReference type="GO" id="GO:0043023">
    <property type="term" value="F:ribosomal large subunit binding"/>
    <property type="evidence" value="ECO:0007669"/>
    <property type="project" value="TreeGrafter"/>
</dbReference>
<comment type="similarity">
    <text evidence="4 16">Belongs to the LTN1 family.</text>
</comment>
<dbReference type="EMBL" id="KQ030508">
    <property type="protein sequence ID" value="KJZ77078.1"/>
    <property type="molecule type" value="Genomic_DNA"/>
</dbReference>
<dbReference type="SMART" id="SM01197">
    <property type="entry name" value="FANCL_C"/>
    <property type="match status" value="1"/>
</dbReference>
<evidence type="ECO:0000256" key="9">
    <source>
        <dbReference type="ARBA" id="ARBA00022723"/>
    </source>
</evidence>
<keyword evidence="7" id="KW-0963">Cytoplasm</keyword>
<dbReference type="Proteomes" id="UP000054481">
    <property type="component" value="Unassembled WGS sequence"/>
</dbReference>
<evidence type="ECO:0000256" key="11">
    <source>
        <dbReference type="ARBA" id="ARBA00022771"/>
    </source>
</evidence>
<sequence>MKRAQQAKAASRNAFSGTAAGVFGSASTTTSLSYLTEPPSFNAISDPNIVVSLKNTLKKDSTTKAKALDDLLHHVQDHPFDQGAGVDEALLDVWAQLYPRISIDNSRRVRELSHSLQLSLIKSARKRFERYIPKVVGAWLAGLYDRDRLVSRAAEESLSSFLSTPEKVTAFWTKCQSPILDYAIEAAQETQDTLSDGRTTTKEEAEAKYYRVITGSLSLVLGLLQLDPKAIEPSQEKLDTFFAEDVVWKSITFKDPHVRKTTCQLLFMCLERRLPYSDSTKAKQAFITGGLKANHSGSALEYVRALTKLTQSNPSVWAMGAGDKKSPLQRLQTFIAKGSQGSPPKFWECLSQLLAAIPIDKLTLEEASGLLSSLKSGITSRDEARTNTSSSWKCYVDASQRCLPALSADDQMTLARGQLFPLLEQSIFSVAEKQSAIPLGVNALSILCDIQIALVRSSHLLADSVADEWSRLGTLFCQEISGSLPAVSKEFQSSQTKIGEEGRRWFGLVGLMHNKAQELKEDFDNTKTPSTKVVLQCMSLLESRNLKPFGAAQVIEYALSMSPHLFAGDLADRLSAFLLSAAREDMLKMVDAPSSHHLFSCLNLLGTLPGLDVQYRSIWSTWVEAALELPFEGPGGTALARLVSQEKAGPLAKQSSKLQDTIPRYASSMGNQGAKTDGKASTLFEAAVMNEALSDETSRKVAGEMVNLLRTQSQTEVVLRALEILAKKQPRLFASTEAVSTDLVAQLLSLSEVNDDTISSKAERIRSLLDGQGRGALSTVEIIQSNLERAGPQTLDIGTLALQAKRAAGTSAPWEDMFPSTNMWMTELSKILERSLHPSLSITSDIGGAAALCLTDPVAAETKSSRDRYGRSIPARMALYTLQVLSFAPADLDLPLEFHVELLYLQCLSIQVASDQITTAGTDGLWAELAEKTADEAEELVASSRSLLGKFLTDATDWDKATAAGKSKIVRGLVDLTMKEAANLTHRGVYSSRVLSELLQTLTEIHGAPSGLDSDFLKPEYLKTTAETVLVTAGILTGLGETLKSSKAISNLCNRLVSDVAGMSPAKDKSRMTLILLTLCAQIYGSGELPVANNRIVFAVKEVTSWTEDINGLDAGFCADICRALGRLLPCMAEVYGSYWEKSLQFCIALWKHAARYTLSEALPFIHSSLKLYRVLESLEGANDDLQDALKEASSAKCAGLLELLRLPRDETLQPLEIVDAMMCRETERIPISRLPDPSDMYALIASESRDVQTAAFNMLHRKIPVLQDEESIVNLLLDKQDARLPDELLSLLLDPPTLDKFTDDALSLFPLSVRSYLLSWKLIFDAFSTPSFKVKSDLTEHLKTGDYVNPLLDFLTDVLGHSAAHPLNLDKENLGPEQICEYDLALAEAESGEKNMHWLLTHLYFLILKHIPSLFKAWYIDCRSKQTRIAIDSWTVKYFSPLIITDTLDKVQTWAESQEAPASDENELQVKVSKAACEVTAGYEVDESQASIFIKVPADYPIGGVTVGSLNRVAVTERKWQSWIMTTQAVITFSSGSIVDGLQVFRRNVAGALKGQSECAICYSIISADRRMPDKRCATCKNLFHRSCLYKWFQTSNQNTCPLCRNPISFLGNDASRRRRHFDDDDD</sequence>
<dbReference type="GO" id="GO:0072344">
    <property type="term" value="P:rescue of stalled ribosome"/>
    <property type="evidence" value="ECO:0007669"/>
    <property type="project" value="UniProtKB-UniRule"/>
</dbReference>
<evidence type="ECO:0000256" key="13">
    <source>
        <dbReference type="ARBA" id="ARBA00022833"/>
    </source>
</evidence>
<evidence type="ECO:0000313" key="18">
    <source>
        <dbReference type="EMBL" id="KJZ77078.1"/>
    </source>
</evidence>
<evidence type="ECO:0000259" key="17">
    <source>
        <dbReference type="PROSITE" id="PS50089"/>
    </source>
</evidence>
<dbReference type="EC" id="2.3.2.27" evidence="5 16"/>
<evidence type="ECO:0000256" key="7">
    <source>
        <dbReference type="ARBA" id="ARBA00022490"/>
    </source>
</evidence>
<evidence type="ECO:0000256" key="10">
    <source>
        <dbReference type="ARBA" id="ARBA00022737"/>
    </source>
</evidence>
<dbReference type="GO" id="GO:0008270">
    <property type="term" value="F:zinc ion binding"/>
    <property type="evidence" value="ECO:0007669"/>
    <property type="project" value="UniProtKB-KW"/>
</dbReference>
<keyword evidence="12 16" id="KW-0833">Ubl conjugation pathway</keyword>
<dbReference type="GO" id="GO:0005829">
    <property type="term" value="C:cytosol"/>
    <property type="evidence" value="ECO:0007669"/>
    <property type="project" value="UniProtKB-SubCell"/>
</dbReference>
<dbReference type="SUPFAM" id="SSF57850">
    <property type="entry name" value="RING/U-box"/>
    <property type="match status" value="1"/>
</dbReference>
<dbReference type="InterPro" id="IPR054476">
    <property type="entry name" value="Ltn1_N"/>
</dbReference>
<dbReference type="SMART" id="SM00744">
    <property type="entry name" value="RINGv"/>
    <property type="match status" value="1"/>
</dbReference>
<dbReference type="GO" id="GO:1990116">
    <property type="term" value="P:ribosome-associated ubiquitin-dependent protein catabolic process"/>
    <property type="evidence" value="ECO:0007669"/>
    <property type="project" value="UniProtKB-UniRule"/>
</dbReference>
<dbReference type="Gene3D" id="3.30.40.10">
    <property type="entry name" value="Zinc/RING finger domain, C3HC4 (zinc finger)"/>
    <property type="match status" value="1"/>
</dbReference>
<dbReference type="SUPFAM" id="SSF48371">
    <property type="entry name" value="ARM repeat"/>
    <property type="match status" value="1"/>
</dbReference>
<comment type="catalytic activity">
    <reaction evidence="1 16">
        <text>S-ubiquitinyl-[E2 ubiquitin-conjugating enzyme]-L-cysteine + [acceptor protein]-L-lysine = [E2 ubiquitin-conjugating enzyme]-L-cysteine + N(6)-ubiquitinyl-[acceptor protein]-L-lysine.</text>
        <dbReference type="EC" id="2.3.2.27"/>
    </reaction>
</comment>
<keyword evidence="10" id="KW-0677">Repeat</keyword>
<evidence type="ECO:0000256" key="2">
    <source>
        <dbReference type="ARBA" id="ARBA00004514"/>
    </source>
</evidence>
<keyword evidence="8 16" id="KW-0808">Transferase</keyword>
<dbReference type="InterPro" id="IPR057030">
    <property type="entry name" value="TPR_Rkr-1"/>
</dbReference>
<evidence type="ECO:0000256" key="8">
    <source>
        <dbReference type="ARBA" id="ARBA00022679"/>
    </source>
</evidence>
<evidence type="ECO:0000256" key="3">
    <source>
        <dbReference type="ARBA" id="ARBA00004906"/>
    </source>
</evidence>
<evidence type="ECO:0000256" key="5">
    <source>
        <dbReference type="ARBA" id="ARBA00012483"/>
    </source>
</evidence>
<organism evidence="18 19">
    <name type="scientific">Hirsutella minnesotensis 3608</name>
    <dbReference type="NCBI Taxonomy" id="1043627"/>
    <lineage>
        <taxon>Eukaryota</taxon>
        <taxon>Fungi</taxon>
        <taxon>Dikarya</taxon>
        <taxon>Ascomycota</taxon>
        <taxon>Pezizomycotina</taxon>
        <taxon>Sordariomycetes</taxon>
        <taxon>Hypocreomycetidae</taxon>
        <taxon>Hypocreales</taxon>
        <taxon>Ophiocordycipitaceae</taxon>
        <taxon>Hirsutella</taxon>
    </lineage>
</organism>
<evidence type="ECO:0000256" key="6">
    <source>
        <dbReference type="ARBA" id="ARBA00017157"/>
    </source>
</evidence>
<dbReference type="InterPro" id="IPR039804">
    <property type="entry name" value="RING-CH-C4HC3_LTN1"/>
</dbReference>
<dbReference type="GO" id="GO:1990112">
    <property type="term" value="C:RQC complex"/>
    <property type="evidence" value="ECO:0007669"/>
    <property type="project" value="UniProtKB-UniRule"/>
</dbReference>
<accession>A0A0F7ZVR6</accession>
<dbReference type="PANTHER" id="PTHR12389">
    <property type="entry name" value="ZINC FINGER PROTEIN 294"/>
    <property type="match status" value="1"/>
</dbReference>
<dbReference type="InterPro" id="IPR001841">
    <property type="entry name" value="Znf_RING"/>
</dbReference>
<dbReference type="InterPro" id="IPR011989">
    <property type="entry name" value="ARM-like"/>
</dbReference>
<dbReference type="InterPro" id="IPR013083">
    <property type="entry name" value="Znf_RING/FYVE/PHD"/>
</dbReference>
<comment type="pathway">
    <text evidence="3 16">Protein modification; protein ubiquitination.</text>
</comment>
<dbReference type="GO" id="GO:0016567">
    <property type="term" value="P:protein ubiquitination"/>
    <property type="evidence" value="ECO:0007669"/>
    <property type="project" value="UniProtKB-UniPathway"/>
</dbReference>
<evidence type="ECO:0000256" key="16">
    <source>
        <dbReference type="RuleBase" id="RU367090"/>
    </source>
</evidence>
<dbReference type="Gene3D" id="1.25.10.10">
    <property type="entry name" value="Leucine-rich Repeat Variant"/>
    <property type="match status" value="1"/>
</dbReference>
<proteinExistence type="inferred from homology"/>
<protein>
    <recommendedName>
        <fullName evidence="6 16">E3 ubiquitin-protein ligase listerin</fullName>
        <ecNumber evidence="5 16">2.3.2.27</ecNumber>
    </recommendedName>
    <alternativeName>
        <fullName evidence="16">RING-type E3 ubiquitin transferase listerin</fullName>
    </alternativeName>
</protein>
<evidence type="ECO:0000313" key="19">
    <source>
        <dbReference type="Proteomes" id="UP000054481"/>
    </source>
</evidence>
<dbReference type="Pfam" id="PF23280">
    <property type="entry name" value="TPR_26"/>
    <property type="match status" value="1"/>
</dbReference>
<dbReference type="GO" id="GO:0061630">
    <property type="term" value="F:ubiquitin protein ligase activity"/>
    <property type="evidence" value="ECO:0007669"/>
    <property type="project" value="UniProtKB-UniRule"/>
</dbReference>
<name>A0A0F7ZVR6_9HYPO</name>
<dbReference type="Pfam" id="PF22958">
    <property type="entry name" value="Ltn1_1st"/>
    <property type="match status" value="1"/>
</dbReference>
<keyword evidence="19" id="KW-1185">Reference proteome</keyword>
<dbReference type="PROSITE" id="PS50089">
    <property type="entry name" value="ZF_RING_2"/>
    <property type="match status" value="1"/>
</dbReference>
<dbReference type="Pfam" id="PF13639">
    <property type="entry name" value="zf-RING_2"/>
    <property type="match status" value="1"/>
</dbReference>
<dbReference type="Pfam" id="PF22999">
    <property type="entry name" value="LTN1_E3_ligase_6th"/>
    <property type="match status" value="1"/>
</dbReference>
<dbReference type="InterPro" id="IPR054478">
    <property type="entry name" value="LTN1_UBC"/>
</dbReference>
<dbReference type="SMART" id="SM00184">
    <property type="entry name" value="RING"/>
    <property type="match status" value="1"/>
</dbReference>
<dbReference type="FunFam" id="3.30.40.10:FF:000038">
    <property type="entry name" value="E3 ubiquitin-protein ligase listerin"/>
    <property type="match status" value="1"/>
</dbReference>
<dbReference type="InterPro" id="IPR011016">
    <property type="entry name" value="Znf_RING-CH"/>
</dbReference>
<keyword evidence="11 15" id="KW-0863">Zinc-finger</keyword>
<dbReference type="InterPro" id="IPR016024">
    <property type="entry name" value="ARM-type_fold"/>
</dbReference>
<evidence type="ECO:0000256" key="15">
    <source>
        <dbReference type="PROSITE-ProRule" id="PRU00175"/>
    </source>
</evidence>
<dbReference type="InterPro" id="IPR039795">
    <property type="entry name" value="LTN1/Rkr1"/>
</dbReference>
<reference evidence="18 19" key="1">
    <citation type="journal article" date="2014" name="Genome Biol. Evol.">
        <title>Comparative genomics and transcriptomics analyses reveal divergent lifestyle features of nematode endoparasitic fungus Hirsutella minnesotensis.</title>
        <authorList>
            <person name="Lai Y."/>
            <person name="Liu K."/>
            <person name="Zhang X."/>
            <person name="Zhang X."/>
            <person name="Li K."/>
            <person name="Wang N."/>
            <person name="Shu C."/>
            <person name="Wu Y."/>
            <person name="Wang C."/>
            <person name="Bushley K.E."/>
            <person name="Xiang M."/>
            <person name="Liu X."/>
        </authorList>
    </citation>
    <scope>NUCLEOTIDE SEQUENCE [LARGE SCALE GENOMIC DNA]</scope>
    <source>
        <strain evidence="18 19">3608</strain>
    </source>
</reference>
<evidence type="ECO:0000256" key="14">
    <source>
        <dbReference type="ARBA" id="ARBA00055150"/>
    </source>
</evidence>
<evidence type="ECO:0000256" key="4">
    <source>
        <dbReference type="ARBA" id="ARBA00007997"/>
    </source>
</evidence>
<dbReference type="InterPro" id="IPR054477">
    <property type="entry name" value="LTN1_E3_ligase_6th"/>
</dbReference>
<evidence type="ECO:0000256" key="12">
    <source>
        <dbReference type="ARBA" id="ARBA00022786"/>
    </source>
</evidence>
<keyword evidence="13 16" id="KW-0862">Zinc</keyword>
<dbReference type="UniPathway" id="UPA00143"/>
<comment type="subcellular location">
    <subcellularLocation>
        <location evidence="2">Cytoplasm</location>
        <location evidence="2">Cytosol</location>
    </subcellularLocation>
</comment>
<feature type="domain" description="RING-type" evidence="17">
    <location>
        <begin position="1560"/>
        <end position="1606"/>
    </location>
</feature>
<keyword evidence="9 16" id="KW-0479">Metal-binding</keyword>
<dbReference type="PANTHER" id="PTHR12389:SF0">
    <property type="entry name" value="E3 UBIQUITIN-PROTEIN LIGASE LISTERIN"/>
    <property type="match status" value="1"/>
</dbReference>
<evidence type="ECO:0000256" key="1">
    <source>
        <dbReference type="ARBA" id="ARBA00000900"/>
    </source>
</evidence>
<dbReference type="CDD" id="cd16491">
    <property type="entry name" value="RING-CH-C4HC3_LTN1"/>
    <property type="match status" value="1"/>
</dbReference>
<comment type="subunit">
    <text evidence="16">Component of the ribosome quality control complex (RQC).</text>
</comment>
<gene>
    <name evidence="18" type="ORF">HIM_03399</name>
</gene>
<dbReference type="Pfam" id="PF23009">
    <property type="entry name" value="UBC_like"/>
    <property type="match status" value="1"/>
</dbReference>
<comment type="function">
    <text evidence="16">E3 ubiquitin-protein ligase. Component of the ribosome quality control complex (RQC), a ribosome-associated complex that mediates ubiquitination and extraction of incompletely synthesized nascent chains for proteasomal degradation.</text>
</comment>
<dbReference type="OrthoDB" id="6108at2759"/>
<comment type="function">
    <text evidence="14">E3 ubiquitin-protein ligase component of the ribosome quality control complex (RQC), a ribosome-associated complex that mediates ubiquitination and extraction of incompletely synthesized nascent chains for proteasomal degradation. Mediates ubiquitination of proteins derived from mRNAs lacking stop codons (non-stop proteins) and other translation arrest products induced by poly-lysine sequences and tandem rare codons. Ubiquitination leads to CDC48 recruitment for extraction and degradation of the incomplete translation product. May indirectly play a role in chromatin function and transcription.</text>
</comment>